<dbReference type="GO" id="GO:0006284">
    <property type="term" value="P:base-excision repair"/>
    <property type="evidence" value="ECO:0007669"/>
    <property type="project" value="InterPro"/>
</dbReference>
<dbReference type="PROSITE" id="PS01155">
    <property type="entry name" value="ENDONUCLEASE_III_2"/>
    <property type="match status" value="1"/>
</dbReference>
<keyword evidence="9" id="KW-0227">DNA damage</keyword>
<dbReference type="GO" id="GO:0035485">
    <property type="term" value="F:adenine/guanine mispair binding"/>
    <property type="evidence" value="ECO:0007669"/>
    <property type="project" value="TreeGrafter"/>
</dbReference>
<feature type="domain" description="HhH-GPD" evidence="15">
    <location>
        <begin position="36"/>
        <end position="187"/>
    </location>
</feature>
<keyword evidence="10 16" id="KW-0378">Hydrolase</keyword>
<dbReference type="InterPro" id="IPR005760">
    <property type="entry name" value="A/G_AdeGlyc_MutY"/>
</dbReference>
<comment type="similarity">
    <text evidence="4">Belongs to the Nth/MutY family.</text>
</comment>
<dbReference type="SMART" id="SM00525">
    <property type="entry name" value="FES"/>
    <property type="match status" value="1"/>
</dbReference>
<dbReference type="InterPro" id="IPR004036">
    <property type="entry name" value="Endonuclease-III-like_CS2"/>
</dbReference>
<keyword evidence="13" id="KW-0234">DNA repair</keyword>
<keyword evidence="14 16" id="KW-0326">Glycosidase</keyword>
<dbReference type="InterPro" id="IPR003265">
    <property type="entry name" value="HhH-GPD_domain"/>
</dbReference>
<evidence type="ECO:0000256" key="3">
    <source>
        <dbReference type="ARBA" id="ARBA00002933"/>
    </source>
</evidence>
<comment type="function">
    <text evidence="3">Adenine glycosylase active on G-A mispairs. MutY also corrects error-prone DNA synthesis past GO lesions which are due to the oxidatively damaged form of guanine: 7,8-dihydro-8-oxoguanine (8-oxo-dGTP).</text>
</comment>
<dbReference type="NCBIfam" id="TIGR01084">
    <property type="entry name" value="mutY"/>
    <property type="match status" value="1"/>
</dbReference>
<keyword evidence="8" id="KW-0479">Metal-binding</keyword>
<dbReference type="GO" id="GO:0046872">
    <property type="term" value="F:metal ion binding"/>
    <property type="evidence" value="ECO:0007669"/>
    <property type="project" value="UniProtKB-KW"/>
</dbReference>
<accession>A0AAT9IHK2</accession>
<sequence>MNVSQIILNWFHIYGRKNLPWQKNKTTYSIWISEIMLQQTQVKTVIPYFTKFLKKYPTIHSIATSSENAILHKWSGLGYYKRAKNIYKTSKIISSQYNGKFPDIFNHVIKLPGIGRTTAGAILSISYNYFFPILDSNVKRILIRLYGIKFNVYNKKIDDFLWKKIQSILPLHNAGKFNQALMDLGSLICHPKNPNCKICPINHTCTFFKKKFFQTCSIRNKILQLKNYWCIIINYKEYIYLKKYKKDSFWKDLFSFPLFTKRNYLINWIKEKNIIPVKIKQLQSITLYITQYKFTINPIFLIIKTNKHVKSEKDTIWFNVLNNQKVGIPSLVLKILHKYSYLML</sequence>
<dbReference type="Pfam" id="PF00730">
    <property type="entry name" value="HhH-GPD"/>
    <property type="match status" value="1"/>
</dbReference>
<evidence type="ECO:0000256" key="13">
    <source>
        <dbReference type="ARBA" id="ARBA00023204"/>
    </source>
</evidence>
<dbReference type="CDD" id="cd00056">
    <property type="entry name" value="ENDO3c"/>
    <property type="match status" value="1"/>
</dbReference>
<dbReference type="GO" id="GO:0051539">
    <property type="term" value="F:4 iron, 4 sulfur cluster binding"/>
    <property type="evidence" value="ECO:0007669"/>
    <property type="project" value="UniProtKB-KW"/>
</dbReference>
<dbReference type="GO" id="GO:0032357">
    <property type="term" value="F:oxidized purine DNA binding"/>
    <property type="evidence" value="ECO:0007669"/>
    <property type="project" value="TreeGrafter"/>
</dbReference>
<dbReference type="FunFam" id="1.10.340.30:FF:000002">
    <property type="entry name" value="Adenine DNA glycosylase"/>
    <property type="match status" value="1"/>
</dbReference>
<evidence type="ECO:0000256" key="4">
    <source>
        <dbReference type="ARBA" id="ARBA00008343"/>
    </source>
</evidence>
<dbReference type="InterPro" id="IPR003651">
    <property type="entry name" value="Endonuclease3_FeS-loop_motif"/>
</dbReference>
<evidence type="ECO:0000259" key="15">
    <source>
        <dbReference type="SMART" id="SM00478"/>
    </source>
</evidence>
<gene>
    <name evidence="16" type="primary">mutY</name>
    <name evidence="16" type="ORF">BUANCORI2928_439</name>
</gene>
<protein>
    <recommendedName>
        <fullName evidence="6">Adenine DNA glycosylase</fullName>
        <ecNumber evidence="5">3.2.2.31</ecNumber>
    </recommendedName>
</protein>
<keyword evidence="11" id="KW-0408">Iron</keyword>
<evidence type="ECO:0000256" key="7">
    <source>
        <dbReference type="ARBA" id="ARBA00022485"/>
    </source>
</evidence>
<dbReference type="Gene3D" id="1.10.1670.10">
    <property type="entry name" value="Helix-hairpin-Helix base-excision DNA repair enzymes (C-terminal)"/>
    <property type="match status" value="1"/>
</dbReference>
<evidence type="ECO:0000256" key="6">
    <source>
        <dbReference type="ARBA" id="ARBA00022023"/>
    </source>
</evidence>
<evidence type="ECO:0000256" key="11">
    <source>
        <dbReference type="ARBA" id="ARBA00023004"/>
    </source>
</evidence>
<evidence type="ECO:0000256" key="12">
    <source>
        <dbReference type="ARBA" id="ARBA00023014"/>
    </source>
</evidence>
<comment type="catalytic activity">
    <reaction evidence="1">
        <text>Hydrolyzes free adenine bases from 7,8-dihydro-8-oxoguanine:adenine mismatched double-stranded DNA, leaving an apurinic site.</text>
        <dbReference type="EC" id="3.2.2.31"/>
    </reaction>
</comment>
<dbReference type="SMART" id="SM00478">
    <property type="entry name" value="ENDO3c"/>
    <property type="match status" value="1"/>
</dbReference>
<reference evidence="16" key="1">
    <citation type="submission" date="2024-06" db="EMBL/GenBank/DDBJ databases">
        <authorList>
            <person name="Manzano-Marin A."/>
            <person name="Manzano-Marin A."/>
            <person name="Alejandro Manzano Marin A."/>
        </authorList>
    </citation>
    <scope>NUCLEOTIDE SEQUENCE</scope>
    <source>
        <strain evidence="16">Ancorni-2928</strain>
    </source>
</reference>
<comment type="cofactor">
    <cofactor evidence="2">
        <name>[4Fe-4S] cluster</name>
        <dbReference type="ChEBI" id="CHEBI:49883"/>
    </cofactor>
</comment>
<dbReference type="RefSeq" id="WP_367680960.1">
    <property type="nucleotide sequence ID" value="NZ_OZ060371.1"/>
</dbReference>
<dbReference type="GO" id="GO:0000701">
    <property type="term" value="F:purine-specific mismatch base pair DNA N-glycosylase activity"/>
    <property type="evidence" value="ECO:0007669"/>
    <property type="project" value="UniProtKB-EC"/>
</dbReference>
<dbReference type="EMBL" id="OZ060371">
    <property type="protein sequence ID" value="CAL4043972.1"/>
    <property type="molecule type" value="Genomic_DNA"/>
</dbReference>
<dbReference type="PANTHER" id="PTHR42944:SF1">
    <property type="entry name" value="ADENINE DNA GLYCOSYLASE"/>
    <property type="match status" value="1"/>
</dbReference>
<organism evidence="16">
    <name type="scientific">Buchnera aphidicola</name>
    <name type="common">Anoecia corni</name>
    <dbReference type="NCBI Taxonomy" id="2994477"/>
    <lineage>
        <taxon>Bacteria</taxon>
        <taxon>Pseudomonadati</taxon>
        <taxon>Pseudomonadota</taxon>
        <taxon>Gammaproteobacteria</taxon>
        <taxon>Enterobacterales</taxon>
        <taxon>Erwiniaceae</taxon>
        <taxon>Buchnera</taxon>
    </lineage>
</organism>
<dbReference type="InterPro" id="IPR011257">
    <property type="entry name" value="DNA_glycosylase"/>
</dbReference>
<dbReference type="GO" id="GO:0034039">
    <property type="term" value="F:8-oxo-7,8-dihydroguanine DNA N-glycosylase activity"/>
    <property type="evidence" value="ECO:0007669"/>
    <property type="project" value="TreeGrafter"/>
</dbReference>
<dbReference type="PANTHER" id="PTHR42944">
    <property type="entry name" value="ADENINE DNA GLYCOSYLASE"/>
    <property type="match status" value="1"/>
</dbReference>
<evidence type="ECO:0000256" key="2">
    <source>
        <dbReference type="ARBA" id="ARBA00001966"/>
    </source>
</evidence>
<evidence type="ECO:0000313" key="16">
    <source>
        <dbReference type="EMBL" id="CAL4043972.1"/>
    </source>
</evidence>
<evidence type="ECO:0000256" key="5">
    <source>
        <dbReference type="ARBA" id="ARBA00012045"/>
    </source>
</evidence>
<dbReference type="InterPro" id="IPR023170">
    <property type="entry name" value="HhH_base_excis_C"/>
</dbReference>
<evidence type="ECO:0000256" key="14">
    <source>
        <dbReference type="ARBA" id="ARBA00023295"/>
    </source>
</evidence>
<evidence type="ECO:0000256" key="1">
    <source>
        <dbReference type="ARBA" id="ARBA00000843"/>
    </source>
</evidence>
<dbReference type="InterPro" id="IPR044298">
    <property type="entry name" value="MIG/MutY"/>
</dbReference>
<dbReference type="SUPFAM" id="SSF48150">
    <property type="entry name" value="DNA-glycosylase"/>
    <property type="match status" value="1"/>
</dbReference>
<keyword evidence="12" id="KW-0411">Iron-sulfur</keyword>
<keyword evidence="7" id="KW-0004">4Fe-4S</keyword>
<dbReference type="Gene3D" id="1.10.340.30">
    <property type="entry name" value="Hypothetical protein, domain 2"/>
    <property type="match status" value="1"/>
</dbReference>
<evidence type="ECO:0000256" key="8">
    <source>
        <dbReference type="ARBA" id="ARBA00022723"/>
    </source>
</evidence>
<dbReference type="GO" id="GO:0006298">
    <property type="term" value="P:mismatch repair"/>
    <property type="evidence" value="ECO:0007669"/>
    <property type="project" value="TreeGrafter"/>
</dbReference>
<proteinExistence type="inferred from homology"/>
<dbReference type="EC" id="3.2.2.31" evidence="5"/>
<dbReference type="AlphaFoldDB" id="A0AAT9IHK2"/>
<evidence type="ECO:0000256" key="9">
    <source>
        <dbReference type="ARBA" id="ARBA00022763"/>
    </source>
</evidence>
<evidence type="ECO:0000256" key="10">
    <source>
        <dbReference type="ARBA" id="ARBA00022801"/>
    </source>
</evidence>
<name>A0AAT9IHK2_9GAMM</name>